<organism evidence="5">
    <name type="scientific">Candidatus Kentrum sp. SD</name>
    <dbReference type="NCBI Taxonomy" id="2126332"/>
    <lineage>
        <taxon>Bacteria</taxon>
        <taxon>Pseudomonadati</taxon>
        <taxon>Pseudomonadota</taxon>
        <taxon>Gammaproteobacteria</taxon>
        <taxon>Candidatus Kentrum</taxon>
    </lineage>
</organism>
<evidence type="ECO:0000313" key="5">
    <source>
        <dbReference type="EMBL" id="VFK40429.1"/>
    </source>
</evidence>
<dbReference type="EMBL" id="CAADFU010000006">
    <property type="protein sequence ID" value="VFK40429.1"/>
    <property type="molecule type" value="Genomic_DNA"/>
</dbReference>
<sequence length="1260" mass="140756">MNRPCHNHGKSTTRAHEMSANRPWSVFLSVTQVLVVLITCLLIAARLSLPGIGQFRSEVEQWISAATGRSISIGFLEATWRGWTPELAMKDIRLRGANEDTSHIQSLRVRVGFDPFAFWKATGIHIKKLLLSGISLTITRKSNGSLRLTGIGTLPSSKKPESEGVLSWLLHQPHVDMESASIRWRDEENEGASFSMQNAHFSIRRNGTRHRIRMRMHSPKGTFAKAPTPGTSGGLLSGVADIAVNPTTLDWSGNAFLQAEDFDLDRLPFLQNILASLGVPGPLFGVASFGFWTFWNKGQLERVKGDFKARDLVLWDTNSNSAAYEWYPDLAMERKDRRFPTHKGNRIPPVEGCDELSKGDGCASSRAPAKKISFPGIGGYLELDRIGSDDWQLRLRRFSLSTPHGEWPATHARLKIVWSRNHHGWLLKVRDAKLENEDIILRLMGAGQWFEDDSLPELRLVMGIEHGRLDRLDQYLPTSLMKDSLVEWLLRAFPKGELVGGKILFHGRIADFPFDNGKGVFEVRAETSHETTLDYAESWPLLKKLKTEIVFSGRGFAITANSGSVYGIGIEKVIAEIPDILAETPILNVHGHLVGRLDRGLAFLREGPLGEQYASRIAGLEGKGKHRLELKIRLPLAGDEKIRTQGNITFLNDTLDINTPWIVAPKADSSDITLEYVNGILTFDTHGIVGKSITARYLDRPITLDIATITDPKDTTRFTIAGIDTDTLLANPSLKTAARKLSPSLWSFAMRVMHKATWRIMLDLPNDWMRGERPARLQFVSRLRGATVDLPPPLTDRPFLLEALLSVGDRKIREKSKQDVRFRFGSEVRGVFSTGKSGKWRAAARLGAGPIRLPEKGIRIDGHIPRLSFGKWRPLLASLAEAHSISGMPRAPTRSSLLEGIPDFQAEISTDEFSAFSRTLRNAKFKVRQDDDGNWHIQVRSDALQGHLRIPRFGAKEIIAVSLTHLRLPLARIERAGDDFDPKNIPPMRFSCEHLTYGARALGRIELLELARNPQGLAIEDIKIKSRDFRINGSGNWERSAQSDQSRFHIEIDGPDLGKLLSSFGYEGNVTEEGKTHIELDAQWLGSPTQFELARVNGSLHVRVSDGRLLAIKPGATGRVFGLLSVTLLPRRLLLDFSDLFQEGLVYDRMEGNFRIHEGKAETKDFFVEGPTSRVDIEGNTGLINKDYDQIATVIPKLASSIPLAAIGVAQKLFDSPFFDRIFSYQYTIKGTWDDPKIEPAEGHAEENHADDDEMHEIEG</sequence>
<evidence type="ECO:0000313" key="4">
    <source>
        <dbReference type="EMBL" id="VFK36794.1"/>
    </source>
</evidence>
<feature type="domain" description="YhdP central" evidence="3">
    <location>
        <begin position="26"/>
        <end position="314"/>
    </location>
</feature>
<dbReference type="PANTHER" id="PTHR38690">
    <property type="entry name" value="PROTEASE-RELATED"/>
    <property type="match status" value="1"/>
</dbReference>
<feature type="compositionally biased region" description="Basic and acidic residues" evidence="1">
    <location>
        <begin position="1237"/>
        <end position="1248"/>
    </location>
</feature>
<accession>A0A450YFX4</accession>
<keyword evidence="2" id="KW-0472">Membrane</keyword>
<reference evidence="5" key="1">
    <citation type="submission" date="2019-02" db="EMBL/GenBank/DDBJ databases">
        <authorList>
            <person name="Gruber-Vodicka R. H."/>
            <person name="Seah K. B. B."/>
        </authorList>
    </citation>
    <scope>NUCLEOTIDE SEQUENCE</scope>
    <source>
        <strain evidence="5">BECK_S1320</strain>
        <strain evidence="4">BECK_S1321</strain>
    </source>
</reference>
<feature type="transmembrane region" description="Helical" evidence="2">
    <location>
        <begin position="24"/>
        <end position="47"/>
    </location>
</feature>
<dbReference type="AlphaFoldDB" id="A0A450YFX4"/>
<dbReference type="InterPro" id="IPR025263">
    <property type="entry name" value="YhdP_central"/>
</dbReference>
<evidence type="ECO:0000256" key="2">
    <source>
        <dbReference type="SAM" id="Phobius"/>
    </source>
</evidence>
<dbReference type="Pfam" id="PF13116">
    <property type="entry name" value="YhdP"/>
    <property type="match status" value="2"/>
</dbReference>
<gene>
    <name evidence="5" type="ORF">BECKSD772E_GA0070983_100644</name>
    <name evidence="4" type="ORF">BECKSD772F_GA0070984_100544</name>
</gene>
<dbReference type="InterPro" id="IPR011836">
    <property type="entry name" value="YhdP"/>
</dbReference>
<keyword evidence="2" id="KW-0812">Transmembrane</keyword>
<name>A0A450YFX4_9GAMM</name>
<feature type="domain" description="YhdP central" evidence="3">
    <location>
        <begin position="408"/>
        <end position="1238"/>
    </location>
</feature>
<evidence type="ECO:0000259" key="3">
    <source>
        <dbReference type="Pfam" id="PF13116"/>
    </source>
</evidence>
<feature type="compositionally biased region" description="Acidic residues" evidence="1">
    <location>
        <begin position="1249"/>
        <end position="1260"/>
    </location>
</feature>
<dbReference type="EMBL" id="CAADFR010000005">
    <property type="protein sequence ID" value="VFK36794.1"/>
    <property type="molecule type" value="Genomic_DNA"/>
</dbReference>
<keyword evidence="2" id="KW-1133">Transmembrane helix</keyword>
<feature type="region of interest" description="Disordered" evidence="1">
    <location>
        <begin position="1237"/>
        <end position="1260"/>
    </location>
</feature>
<dbReference type="PANTHER" id="PTHR38690:SF1">
    <property type="entry name" value="PROTEASE"/>
    <property type="match status" value="1"/>
</dbReference>
<protein>
    <submittedName>
        <fullName evidence="5">TIGR02099 family protein</fullName>
    </submittedName>
</protein>
<proteinExistence type="predicted"/>
<evidence type="ECO:0000256" key="1">
    <source>
        <dbReference type="SAM" id="MobiDB-lite"/>
    </source>
</evidence>